<evidence type="ECO:0000313" key="9">
    <source>
        <dbReference type="EMBL" id="SKA80459.1"/>
    </source>
</evidence>
<evidence type="ECO:0000256" key="7">
    <source>
        <dbReference type="SAM" id="Phobius"/>
    </source>
</evidence>
<feature type="transmembrane region" description="Helical" evidence="7">
    <location>
        <begin position="36"/>
        <end position="56"/>
    </location>
</feature>
<dbReference type="SUPFAM" id="SSF144091">
    <property type="entry name" value="Rhomboid-like"/>
    <property type="match status" value="1"/>
</dbReference>
<feature type="domain" description="Peptidase S54 rhomboid" evidence="8">
    <location>
        <begin position="1"/>
        <end position="81"/>
    </location>
</feature>
<sequence length="86" mass="9109">MGASGAIYGVLVAYAFCFPNAQLAFIFIPVPVAAKYFVPAIILLDLLSGVTGFSIFGSNVAHFAHVGGGVVGFLLMLLFGRSERRR</sequence>
<feature type="transmembrane region" description="Helical" evidence="7">
    <location>
        <begin position="62"/>
        <end position="80"/>
    </location>
</feature>
<dbReference type="EMBL" id="FUYB01000009">
    <property type="protein sequence ID" value="SKA80459.1"/>
    <property type="molecule type" value="Genomic_DNA"/>
</dbReference>
<evidence type="ECO:0000256" key="1">
    <source>
        <dbReference type="ARBA" id="ARBA00004141"/>
    </source>
</evidence>
<keyword evidence="4" id="KW-0378">Hydrolase</keyword>
<dbReference type="InterPro" id="IPR035952">
    <property type="entry name" value="Rhomboid-like_sf"/>
</dbReference>
<dbReference type="STRING" id="92487.SAMN02745130_02078"/>
<dbReference type="Gene3D" id="1.20.1540.10">
    <property type="entry name" value="Rhomboid-like"/>
    <property type="match status" value="1"/>
</dbReference>
<dbReference type="GO" id="GO:0016020">
    <property type="term" value="C:membrane"/>
    <property type="evidence" value="ECO:0007669"/>
    <property type="project" value="UniProtKB-SubCell"/>
</dbReference>
<evidence type="ECO:0000256" key="3">
    <source>
        <dbReference type="ARBA" id="ARBA00022692"/>
    </source>
</evidence>
<organism evidence="9 10">
    <name type="scientific">Thiothrix eikelboomii</name>
    <dbReference type="NCBI Taxonomy" id="92487"/>
    <lineage>
        <taxon>Bacteria</taxon>
        <taxon>Pseudomonadati</taxon>
        <taxon>Pseudomonadota</taxon>
        <taxon>Gammaproteobacteria</taxon>
        <taxon>Thiotrichales</taxon>
        <taxon>Thiotrichaceae</taxon>
        <taxon>Thiothrix</taxon>
    </lineage>
</organism>
<evidence type="ECO:0000256" key="2">
    <source>
        <dbReference type="ARBA" id="ARBA00009045"/>
    </source>
</evidence>
<evidence type="ECO:0000256" key="6">
    <source>
        <dbReference type="ARBA" id="ARBA00023136"/>
    </source>
</evidence>
<dbReference type="InterPro" id="IPR050925">
    <property type="entry name" value="Rhomboid_protease_S54"/>
</dbReference>
<keyword evidence="10" id="KW-1185">Reference proteome</keyword>
<comment type="subcellular location">
    <subcellularLocation>
        <location evidence="1">Membrane</location>
        <topology evidence="1">Multi-pass membrane protein</topology>
    </subcellularLocation>
</comment>
<dbReference type="AlphaFoldDB" id="A0A1T4WT48"/>
<dbReference type="PANTHER" id="PTHR43731:SF14">
    <property type="entry name" value="PRESENILIN-ASSOCIATED RHOMBOID-LIKE PROTEIN, MITOCHONDRIAL"/>
    <property type="match status" value="1"/>
</dbReference>
<evidence type="ECO:0000313" key="10">
    <source>
        <dbReference type="Proteomes" id="UP000190460"/>
    </source>
</evidence>
<comment type="similarity">
    <text evidence="2">Belongs to the peptidase S54 family.</text>
</comment>
<keyword evidence="6 7" id="KW-0472">Membrane</keyword>
<evidence type="ECO:0000256" key="5">
    <source>
        <dbReference type="ARBA" id="ARBA00022989"/>
    </source>
</evidence>
<dbReference type="GO" id="GO:0004252">
    <property type="term" value="F:serine-type endopeptidase activity"/>
    <property type="evidence" value="ECO:0007669"/>
    <property type="project" value="InterPro"/>
</dbReference>
<reference evidence="9 10" key="1">
    <citation type="submission" date="2017-02" db="EMBL/GenBank/DDBJ databases">
        <authorList>
            <person name="Peterson S.W."/>
        </authorList>
    </citation>
    <scope>NUCLEOTIDE SEQUENCE [LARGE SCALE GENOMIC DNA]</scope>
    <source>
        <strain evidence="9 10">ATCC 49788</strain>
    </source>
</reference>
<gene>
    <name evidence="9" type="ORF">SAMN02745130_02078</name>
</gene>
<keyword evidence="3 7" id="KW-0812">Transmembrane</keyword>
<keyword evidence="5 7" id="KW-1133">Transmembrane helix</keyword>
<protein>
    <submittedName>
        <fullName evidence="9">Rhomboid family protein</fullName>
    </submittedName>
</protein>
<accession>A0A1T4WT48</accession>
<dbReference type="Proteomes" id="UP000190460">
    <property type="component" value="Unassembled WGS sequence"/>
</dbReference>
<name>A0A1T4WT48_9GAMM</name>
<evidence type="ECO:0000256" key="4">
    <source>
        <dbReference type="ARBA" id="ARBA00022801"/>
    </source>
</evidence>
<evidence type="ECO:0000259" key="8">
    <source>
        <dbReference type="Pfam" id="PF01694"/>
    </source>
</evidence>
<proteinExistence type="inferred from homology"/>
<feature type="transmembrane region" description="Helical" evidence="7">
    <location>
        <begin position="6"/>
        <end position="29"/>
    </location>
</feature>
<dbReference type="InterPro" id="IPR022764">
    <property type="entry name" value="Peptidase_S54_rhomboid_dom"/>
</dbReference>
<dbReference type="PANTHER" id="PTHR43731">
    <property type="entry name" value="RHOMBOID PROTEASE"/>
    <property type="match status" value="1"/>
</dbReference>
<dbReference type="Pfam" id="PF01694">
    <property type="entry name" value="Rhomboid"/>
    <property type="match status" value="1"/>
</dbReference>